<evidence type="ECO:0000256" key="1">
    <source>
        <dbReference type="ARBA" id="ARBA00004653"/>
    </source>
</evidence>
<keyword evidence="3" id="KW-0813">Transport</keyword>
<comment type="similarity">
    <text evidence="2">Belongs to the nucleotide-sugar transporter family. SLC35A subfamily.</text>
</comment>
<dbReference type="InterPro" id="IPR007271">
    <property type="entry name" value="Nuc_sug_transpt"/>
</dbReference>
<keyword evidence="4 7" id="KW-0812">Transmembrane</keyword>
<evidence type="ECO:0000256" key="5">
    <source>
        <dbReference type="ARBA" id="ARBA00022989"/>
    </source>
</evidence>
<keyword evidence="6 7" id="KW-0472">Membrane</keyword>
<dbReference type="EMBL" id="JAHRIO010055803">
    <property type="protein sequence ID" value="MEQ2176822.1"/>
    <property type="molecule type" value="Genomic_DNA"/>
</dbReference>
<evidence type="ECO:0000256" key="3">
    <source>
        <dbReference type="ARBA" id="ARBA00022597"/>
    </source>
</evidence>
<dbReference type="PANTHER" id="PTHR10231">
    <property type="entry name" value="NUCLEOTIDE-SUGAR TRANSMEMBRANE TRANSPORTER"/>
    <property type="match status" value="1"/>
</dbReference>
<reference evidence="8 9" key="1">
    <citation type="submission" date="2021-06" db="EMBL/GenBank/DDBJ databases">
        <authorList>
            <person name="Palmer J.M."/>
        </authorList>
    </citation>
    <scope>NUCLEOTIDE SEQUENCE [LARGE SCALE GENOMIC DNA]</scope>
    <source>
        <strain evidence="8 9">GA_2019</strain>
        <tissue evidence="8">Muscle</tissue>
    </source>
</reference>
<gene>
    <name evidence="8" type="ORF">GOODEAATRI_032159</name>
</gene>
<dbReference type="Proteomes" id="UP001476798">
    <property type="component" value="Unassembled WGS sequence"/>
</dbReference>
<feature type="transmembrane region" description="Helical" evidence="7">
    <location>
        <begin position="44"/>
        <end position="64"/>
    </location>
</feature>
<dbReference type="Pfam" id="PF04142">
    <property type="entry name" value="Nuc_sug_transp"/>
    <property type="match status" value="1"/>
</dbReference>
<protein>
    <submittedName>
        <fullName evidence="8">Uncharacterized protein</fullName>
    </submittedName>
</protein>
<sequence length="98" mass="11111">MVLSCGMNQFEALLAGLLRPFPPLFSHRNEAGSYLNGANRLLPLLQVTYQLKILTTALFSVLMLRKSLSRVQWISLLLLFAGVAIVQVRLVFYTFLFH</sequence>
<keyword evidence="5 7" id="KW-1133">Transmembrane helix</keyword>
<evidence type="ECO:0000256" key="2">
    <source>
        <dbReference type="ARBA" id="ARBA00009976"/>
    </source>
</evidence>
<organism evidence="8 9">
    <name type="scientific">Goodea atripinnis</name>
    <dbReference type="NCBI Taxonomy" id="208336"/>
    <lineage>
        <taxon>Eukaryota</taxon>
        <taxon>Metazoa</taxon>
        <taxon>Chordata</taxon>
        <taxon>Craniata</taxon>
        <taxon>Vertebrata</taxon>
        <taxon>Euteleostomi</taxon>
        <taxon>Actinopterygii</taxon>
        <taxon>Neopterygii</taxon>
        <taxon>Teleostei</taxon>
        <taxon>Neoteleostei</taxon>
        <taxon>Acanthomorphata</taxon>
        <taxon>Ovalentaria</taxon>
        <taxon>Atherinomorphae</taxon>
        <taxon>Cyprinodontiformes</taxon>
        <taxon>Goodeidae</taxon>
        <taxon>Goodea</taxon>
    </lineage>
</organism>
<feature type="transmembrane region" description="Helical" evidence="7">
    <location>
        <begin position="76"/>
        <end position="96"/>
    </location>
</feature>
<comment type="subcellular location">
    <subcellularLocation>
        <location evidence="1">Golgi apparatus membrane</location>
        <topology evidence="1">Multi-pass membrane protein</topology>
    </subcellularLocation>
</comment>
<evidence type="ECO:0000256" key="6">
    <source>
        <dbReference type="ARBA" id="ARBA00023136"/>
    </source>
</evidence>
<keyword evidence="3" id="KW-0762">Sugar transport</keyword>
<keyword evidence="9" id="KW-1185">Reference proteome</keyword>
<accession>A0ABV0NZD1</accession>
<evidence type="ECO:0000256" key="4">
    <source>
        <dbReference type="ARBA" id="ARBA00022692"/>
    </source>
</evidence>
<evidence type="ECO:0000313" key="9">
    <source>
        <dbReference type="Proteomes" id="UP001476798"/>
    </source>
</evidence>
<dbReference type="InterPro" id="IPR037185">
    <property type="entry name" value="EmrE-like"/>
</dbReference>
<evidence type="ECO:0000313" key="8">
    <source>
        <dbReference type="EMBL" id="MEQ2176822.1"/>
    </source>
</evidence>
<name>A0ABV0NZD1_9TELE</name>
<dbReference type="SUPFAM" id="SSF103481">
    <property type="entry name" value="Multidrug resistance efflux transporter EmrE"/>
    <property type="match status" value="1"/>
</dbReference>
<comment type="caution">
    <text evidence="8">The sequence shown here is derived from an EMBL/GenBank/DDBJ whole genome shotgun (WGS) entry which is preliminary data.</text>
</comment>
<proteinExistence type="inferred from homology"/>
<evidence type="ECO:0000256" key="7">
    <source>
        <dbReference type="SAM" id="Phobius"/>
    </source>
</evidence>